<keyword evidence="2" id="KW-1185">Reference proteome</keyword>
<keyword evidence="1" id="KW-0472">Membrane</keyword>
<organism evidence="2 3">
    <name type="scientific">Trichobilharzia regenti</name>
    <name type="common">Nasal bird schistosome</name>
    <dbReference type="NCBI Taxonomy" id="157069"/>
    <lineage>
        <taxon>Eukaryota</taxon>
        <taxon>Metazoa</taxon>
        <taxon>Spiralia</taxon>
        <taxon>Lophotrochozoa</taxon>
        <taxon>Platyhelminthes</taxon>
        <taxon>Trematoda</taxon>
        <taxon>Digenea</taxon>
        <taxon>Strigeidida</taxon>
        <taxon>Schistosomatoidea</taxon>
        <taxon>Schistosomatidae</taxon>
        <taxon>Trichobilharzia</taxon>
    </lineage>
</organism>
<sequence>MIQATGKLPGPFLLHHKNMPDEKKSYYIGKVTRKTYEYLGIYLATTVMEKWVLSFGNSMSTVGFLHSNNHYSKYEATNTISKKSHSDHAHNHTMDHCYSLILPDYRLSESCFSNNHYNLFRSCNSLVCTAIADLFVTCAAAMIIFLTTYASKMHLHSGHPRLLLWTALIAVEIASLCGFIAFN</sequence>
<evidence type="ECO:0000313" key="3">
    <source>
        <dbReference type="WBParaSite" id="TREG1_128620.1"/>
    </source>
</evidence>
<reference evidence="2" key="1">
    <citation type="submission" date="2022-06" db="EMBL/GenBank/DDBJ databases">
        <authorList>
            <person name="Berger JAMES D."/>
            <person name="Berger JAMES D."/>
        </authorList>
    </citation>
    <scope>NUCLEOTIDE SEQUENCE [LARGE SCALE GENOMIC DNA]</scope>
</reference>
<accession>A0AA85J709</accession>
<dbReference type="WBParaSite" id="TREG1_128620.1">
    <property type="protein sequence ID" value="TREG1_128620.1"/>
    <property type="gene ID" value="TREG1_128620"/>
</dbReference>
<keyword evidence="1" id="KW-0812">Transmembrane</keyword>
<proteinExistence type="predicted"/>
<feature type="transmembrane region" description="Helical" evidence="1">
    <location>
        <begin position="130"/>
        <end position="150"/>
    </location>
</feature>
<dbReference type="Proteomes" id="UP000050795">
    <property type="component" value="Unassembled WGS sequence"/>
</dbReference>
<feature type="transmembrane region" description="Helical" evidence="1">
    <location>
        <begin position="162"/>
        <end position="182"/>
    </location>
</feature>
<dbReference type="AlphaFoldDB" id="A0AA85J709"/>
<evidence type="ECO:0000313" key="2">
    <source>
        <dbReference type="Proteomes" id="UP000050795"/>
    </source>
</evidence>
<evidence type="ECO:0000256" key="1">
    <source>
        <dbReference type="SAM" id="Phobius"/>
    </source>
</evidence>
<keyword evidence="1" id="KW-1133">Transmembrane helix</keyword>
<name>A0AA85J709_TRIRE</name>
<protein>
    <submittedName>
        <fullName evidence="3">Uncharacterized protein</fullName>
    </submittedName>
</protein>
<reference evidence="3" key="2">
    <citation type="submission" date="2023-11" db="UniProtKB">
        <authorList>
            <consortium name="WormBaseParasite"/>
        </authorList>
    </citation>
    <scope>IDENTIFICATION</scope>
</reference>